<dbReference type="PANTHER" id="PTHR13812:SF19">
    <property type="entry name" value="KETIMINE REDUCTASE MU-CRYSTALLIN"/>
    <property type="match status" value="1"/>
</dbReference>
<dbReference type="PIRSF" id="PIRSF001439">
    <property type="entry name" value="CryM"/>
    <property type="match status" value="1"/>
</dbReference>
<dbReference type="Pfam" id="PF02423">
    <property type="entry name" value="OCD_Mu_crystall"/>
    <property type="match status" value="1"/>
</dbReference>
<comment type="similarity">
    <text evidence="1">Belongs to the ornithine cyclodeaminase/mu-crystallin family.</text>
</comment>
<organism evidence="2 3">
    <name type="scientific">Candidatus Saccharicenans subterraneus</name>
    <dbReference type="NCBI Taxonomy" id="2508984"/>
    <lineage>
        <taxon>Bacteria</taxon>
        <taxon>Candidatus Aminicenantota</taxon>
        <taxon>Candidatus Aminicenantia</taxon>
        <taxon>Candidatus Aminicenantales</taxon>
        <taxon>Candidatus Saccharicenantaceae</taxon>
        <taxon>Candidatus Saccharicenans</taxon>
    </lineage>
</organism>
<dbReference type="EMBL" id="QUAH01000011">
    <property type="protein sequence ID" value="RFT15269.1"/>
    <property type="molecule type" value="Genomic_DNA"/>
</dbReference>
<dbReference type="FunFam" id="3.40.50.720:FF:000311">
    <property type="entry name" value="Ornithine cyclodeaminase"/>
    <property type="match status" value="1"/>
</dbReference>
<dbReference type="PANTHER" id="PTHR13812">
    <property type="entry name" value="KETIMINE REDUCTASE MU-CRYSTALLIN"/>
    <property type="match status" value="1"/>
</dbReference>
<proteinExistence type="inferred from homology"/>
<dbReference type="GO" id="GO:0005737">
    <property type="term" value="C:cytoplasm"/>
    <property type="evidence" value="ECO:0007669"/>
    <property type="project" value="TreeGrafter"/>
</dbReference>
<reference evidence="2 3" key="1">
    <citation type="submission" date="2018-08" db="EMBL/GenBank/DDBJ databases">
        <title>Genome analysis of the thermophilic bacterium of the candidate phylum Aminicenantes from deep subsurface aquifer revealed its physiology and ecological role.</title>
        <authorList>
            <person name="Kadnikov V.V."/>
            <person name="Mardanov A.V."/>
            <person name="Beletsky A.V."/>
            <person name="Karnachuk O.V."/>
            <person name="Ravin N.V."/>
        </authorList>
    </citation>
    <scope>NUCLEOTIDE SEQUENCE [LARGE SCALE GENOMIC DNA]</scope>
    <source>
        <strain evidence="2">BY38</strain>
    </source>
</reference>
<evidence type="ECO:0000313" key="3">
    <source>
        <dbReference type="Proteomes" id="UP000257323"/>
    </source>
</evidence>
<gene>
    <name evidence="2" type="ORF">OP8BY_0564</name>
</gene>
<accession>A0A3E2BKJ2</accession>
<dbReference type="InterPro" id="IPR036291">
    <property type="entry name" value="NAD(P)-bd_dom_sf"/>
</dbReference>
<name>A0A3E2BKJ2_9BACT</name>
<dbReference type="AlphaFoldDB" id="A0A3E2BKJ2"/>
<dbReference type="Proteomes" id="UP000257323">
    <property type="component" value="Unassembled WGS sequence"/>
</dbReference>
<dbReference type="InterPro" id="IPR023401">
    <property type="entry name" value="ODC_N"/>
</dbReference>
<protein>
    <submittedName>
        <fullName evidence="2">Ornithine cyclodeaminase</fullName>
    </submittedName>
</protein>
<dbReference type="SUPFAM" id="SSF51735">
    <property type="entry name" value="NAD(P)-binding Rossmann-fold domains"/>
    <property type="match status" value="1"/>
</dbReference>
<dbReference type="GO" id="GO:0019752">
    <property type="term" value="P:carboxylic acid metabolic process"/>
    <property type="evidence" value="ECO:0007669"/>
    <property type="project" value="UniProtKB-ARBA"/>
</dbReference>
<dbReference type="Gene3D" id="3.40.50.720">
    <property type="entry name" value="NAD(P)-binding Rossmann-like Domain"/>
    <property type="match status" value="1"/>
</dbReference>
<dbReference type="InterPro" id="IPR003462">
    <property type="entry name" value="ODC_Mu_crystall"/>
</dbReference>
<dbReference type="GO" id="GO:0016491">
    <property type="term" value="F:oxidoreductase activity"/>
    <property type="evidence" value="ECO:0007669"/>
    <property type="project" value="UniProtKB-ARBA"/>
</dbReference>
<dbReference type="Gene3D" id="3.30.1780.10">
    <property type="entry name" value="ornithine cyclodeaminase, domain 1"/>
    <property type="match status" value="1"/>
</dbReference>
<comment type="caution">
    <text evidence="2">The sequence shown here is derived from an EMBL/GenBank/DDBJ whole genome shotgun (WGS) entry which is preliminary data.</text>
</comment>
<evidence type="ECO:0000256" key="1">
    <source>
        <dbReference type="ARBA" id="ARBA00008903"/>
    </source>
</evidence>
<sequence>MLLLSRDDLKNLLSMREAIDLVEKGFLWLHQKKVLMPPRSVITTPFHGGSLLMMPVLIEDRKKFLVTKVITVYPYNQQLFGYPALQGINIIFDAENGTPEAILDAHFLTALRTGAAGGVALRYLARKEADTVALFGAGPQARTQLEAACAVLPVKKCYLVSYGDPREKDFALEMGTRLGIEVLITVDVESAVSRADVVITATNSREPVFKGEWLRPGTHVTAIGSFQPEVRELDSETIRRSRVFVDNLEAAREEAGDIIIPVKEGVITWDKVEAELGEVIAGEKPGRLNVDEVTIFKSVGLAVQDAVVAVGAYLKAVESKVGMNFLLGGEQ</sequence>
<evidence type="ECO:0000313" key="2">
    <source>
        <dbReference type="EMBL" id="RFT15269.1"/>
    </source>
</evidence>